<name>A0AAQ3TB39_PASNO</name>
<dbReference type="EMBL" id="CP144748">
    <property type="protein sequence ID" value="WVZ69945.1"/>
    <property type="molecule type" value="Genomic_DNA"/>
</dbReference>
<evidence type="ECO:0000313" key="3">
    <source>
        <dbReference type="Proteomes" id="UP001341281"/>
    </source>
</evidence>
<evidence type="ECO:0000313" key="2">
    <source>
        <dbReference type="EMBL" id="WVZ69945.1"/>
    </source>
</evidence>
<sequence>MGRRRASARRTPACRQNGAAPASRCAAPRPPRRCSSQHAPPPAAGHLLARAVHWSSLAVVPPPLAGEEEEATRCRWPAGAPPPSLALSAPWARCAHLDSLLYRRERRWRPCDEVAMAADAAPPGLLRVAGRGRRDTGCRCGRGTGRRSGTVELEEEVSAE</sequence>
<reference evidence="2 3" key="1">
    <citation type="submission" date="2024-02" db="EMBL/GenBank/DDBJ databases">
        <title>High-quality chromosome-scale genome assembly of Pensacola bahiagrass (Paspalum notatum Flugge var. saurae).</title>
        <authorList>
            <person name="Vega J.M."/>
            <person name="Podio M."/>
            <person name="Orjuela J."/>
            <person name="Siena L.A."/>
            <person name="Pessino S.C."/>
            <person name="Combes M.C."/>
            <person name="Mariac C."/>
            <person name="Albertini E."/>
            <person name="Pupilli F."/>
            <person name="Ortiz J.P.A."/>
            <person name="Leblanc O."/>
        </authorList>
    </citation>
    <scope>NUCLEOTIDE SEQUENCE [LARGE SCALE GENOMIC DNA]</scope>
    <source>
        <strain evidence="2">R1</strain>
        <tissue evidence="2">Leaf</tissue>
    </source>
</reference>
<dbReference type="Proteomes" id="UP001341281">
    <property type="component" value="Chromosome 04"/>
</dbReference>
<gene>
    <name evidence="2" type="ORF">U9M48_018658</name>
</gene>
<protein>
    <submittedName>
        <fullName evidence="2">Uncharacterized protein</fullName>
    </submittedName>
</protein>
<accession>A0AAQ3TB39</accession>
<keyword evidence="3" id="KW-1185">Reference proteome</keyword>
<organism evidence="2 3">
    <name type="scientific">Paspalum notatum var. saurae</name>
    <dbReference type="NCBI Taxonomy" id="547442"/>
    <lineage>
        <taxon>Eukaryota</taxon>
        <taxon>Viridiplantae</taxon>
        <taxon>Streptophyta</taxon>
        <taxon>Embryophyta</taxon>
        <taxon>Tracheophyta</taxon>
        <taxon>Spermatophyta</taxon>
        <taxon>Magnoliopsida</taxon>
        <taxon>Liliopsida</taxon>
        <taxon>Poales</taxon>
        <taxon>Poaceae</taxon>
        <taxon>PACMAD clade</taxon>
        <taxon>Panicoideae</taxon>
        <taxon>Andropogonodae</taxon>
        <taxon>Paspaleae</taxon>
        <taxon>Paspalinae</taxon>
        <taxon>Paspalum</taxon>
    </lineage>
</organism>
<dbReference type="AlphaFoldDB" id="A0AAQ3TB39"/>
<proteinExistence type="predicted"/>
<feature type="region of interest" description="Disordered" evidence="1">
    <location>
        <begin position="1"/>
        <end position="41"/>
    </location>
</feature>
<evidence type="ECO:0000256" key="1">
    <source>
        <dbReference type="SAM" id="MobiDB-lite"/>
    </source>
</evidence>
<feature type="region of interest" description="Disordered" evidence="1">
    <location>
        <begin position="140"/>
        <end position="160"/>
    </location>
</feature>